<organism evidence="2 3">
    <name type="scientific">Candidatus Blautia stercorigallinarum</name>
    <dbReference type="NCBI Taxonomy" id="2838501"/>
    <lineage>
        <taxon>Bacteria</taxon>
        <taxon>Bacillati</taxon>
        <taxon>Bacillota</taxon>
        <taxon>Clostridia</taxon>
        <taxon>Lachnospirales</taxon>
        <taxon>Lachnospiraceae</taxon>
        <taxon>Blautia</taxon>
    </lineage>
</organism>
<dbReference type="Proteomes" id="UP000886814">
    <property type="component" value="Unassembled WGS sequence"/>
</dbReference>
<reference evidence="2" key="1">
    <citation type="journal article" date="2021" name="PeerJ">
        <title>Extensive microbial diversity within the chicken gut microbiome revealed by metagenomics and culture.</title>
        <authorList>
            <person name="Gilroy R."/>
            <person name="Ravi A."/>
            <person name="Getino M."/>
            <person name="Pursley I."/>
            <person name="Horton D.L."/>
            <person name="Alikhan N.F."/>
            <person name="Baker D."/>
            <person name="Gharbi K."/>
            <person name="Hall N."/>
            <person name="Watson M."/>
            <person name="Adriaenssens E.M."/>
            <person name="Foster-Nyarko E."/>
            <person name="Jarju S."/>
            <person name="Secka A."/>
            <person name="Antonio M."/>
            <person name="Oren A."/>
            <person name="Chaudhuri R.R."/>
            <person name="La Ragione R."/>
            <person name="Hildebrand F."/>
            <person name="Pallen M.J."/>
        </authorList>
    </citation>
    <scope>NUCLEOTIDE SEQUENCE</scope>
    <source>
        <strain evidence="2">CHK195-9823</strain>
    </source>
</reference>
<dbReference type="InterPro" id="IPR007712">
    <property type="entry name" value="RelE/ParE_toxin"/>
</dbReference>
<dbReference type="AlphaFoldDB" id="A0A9D1PED5"/>
<gene>
    <name evidence="2" type="ORF">H9747_11990</name>
</gene>
<protein>
    <submittedName>
        <fullName evidence="2">Type II toxin-antitoxin system RelE/ParE family toxin</fullName>
    </submittedName>
</protein>
<dbReference type="Gene3D" id="3.30.2310.20">
    <property type="entry name" value="RelE-like"/>
    <property type="match status" value="1"/>
</dbReference>
<keyword evidence="1" id="KW-1277">Toxin-antitoxin system</keyword>
<dbReference type="Pfam" id="PF05016">
    <property type="entry name" value="ParE_toxin"/>
    <property type="match status" value="1"/>
</dbReference>
<sequence>MKKIEYSHIVRRKLKALKMRLTAEFGPESAAKALKRIMDSVKSLTDFEEKGVMLSSMFDIHSDYRYLYVCHNYLFYRIENDRIIIVEIFDEREDFMYELFGISSISQESIDYWEE</sequence>
<dbReference type="InterPro" id="IPR035093">
    <property type="entry name" value="RelE/ParE_toxin_dom_sf"/>
</dbReference>
<reference evidence="2" key="2">
    <citation type="submission" date="2021-04" db="EMBL/GenBank/DDBJ databases">
        <authorList>
            <person name="Gilroy R."/>
        </authorList>
    </citation>
    <scope>NUCLEOTIDE SEQUENCE</scope>
    <source>
        <strain evidence="2">CHK195-9823</strain>
    </source>
</reference>
<evidence type="ECO:0000313" key="2">
    <source>
        <dbReference type="EMBL" id="HIV39694.1"/>
    </source>
</evidence>
<evidence type="ECO:0000256" key="1">
    <source>
        <dbReference type="ARBA" id="ARBA00022649"/>
    </source>
</evidence>
<name>A0A9D1PED5_9FIRM</name>
<proteinExistence type="predicted"/>
<comment type="caution">
    <text evidence="2">The sequence shown here is derived from an EMBL/GenBank/DDBJ whole genome shotgun (WGS) entry which is preliminary data.</text>
</comment>
<accession>A0A9D1PED5</accession>
<dbReference type="EMBL" id="DXIQ01000081">
    <property type="protein sequence ID" value="HIV39694.1"/>
    <property type="molecule type" value="Genomic_DNA"/>
</dbReference>
<evidence type="ECO:0000313" key="3">
    <source>
        <dbReference type="Proteomes" id="UP000886814"/>
    </source>
</evidence>